<protein>
    <recommendedName>
        <fullName evidence="9">Prenyltransferase</fullName>
    </recommendedName>
</protein>
<accession>A0A4U1HZC6</accession>
<evidence type="ECO:0000256" key="6">
    <source>
        <dbReference type="SAM" id="Phobius"/>
    </source>
</evidence>
<dbReference type="Gene3D" id="1.10.357.140">
    <property type="entry name" value="UbiA prenyltransferase"/>
    <property type="match status" value="1"/>
</dbReference>
<comment type="caution">
    <text evidence="7">The sequence shown here is derived from an EMBL/GenBank/DDBJ whole genome shotgun (WGS) entry which is preliminary data.</text>
</comment>
<dbReference type="GO" id="GO:0016020">
    <property type="term" value="C:membrane"/>
    <property type="evidence" value="ECO:0007669"/>
    <property type="project" value="UniProtKB-SubCell"/>
</dbReference>
<evidence type="ECO:0000313" key="7">
    <source>
        <dbReference type="EMBL" id="TKC86248.1"/>
    </source>
</evidence>
<dbReference type="OrthoDB" id="9767568at2"/>
<keyword evidence="5 6" id="KW-0472">Membrane</keyword>
<feature type="transmembrane region" description="Helical" evidence="6">
    <location>
        <begin position="260"/>
        <end position="277"/>
    </location>
</feature>
<dbReference type="InterPro" id="IPR000537">
    <property type="entry name" value="UbiA_prenyltransferase"/>
</dbReference>
<gene>
    <name evidence="7" type="ORF">FAZ69_20525</name>
</gene>
<dbReference type="GO" id="GO:0016765">
    <property type="term" value="F:transferase activity, transferring alkyl or aryl (other than methyl) groups"/>
    <property type="evidence" value="ECO:0007669"/>
    <property type="project" value="InterPro"/>
</dbReference>
<evidence type="ECO:0000313" key="8">
    <source>
        <dbReference type="Proteomes" id="UP000305539"/>
    </source>
</evidence>
<dbReference type="InterPro" id="IPR050475">
    <property type="entry name" value="Prenyltransferase_related"/>
</dbReference>
<evidence type="ECO:0000256" key="3">
    <source>
        <dbReference type="ARBA" id="ARBA00022692"/>
    </source>
</evidence>
<dbReference type="InterPro" id="IPR044878">
    <property type="entry name" value="UbiA_sf"/>
</dbReference>
<feature type="transmembrane region" description="Helical" evidence="6">
    <location>
        <begin position="186"/>
        <end position="207"/>
    </location>
</feature>
<feature type="transmembrane region" description="Helical" evidence="6">
    <location>
        <begin position="118"/>
        <end position="151"/>
    </location>
</feature>
<evidence type="ECO:0000256" key="4">
    <source>
        <dbReference type="ARBA" id="ARBA00022989"/>
    </source>
</evidence>
<evidence type="ECO:0000256" key="1">
    <source>
        <dbReference type="ARBA" id="ARBA00004141"/>
    </source>
</evidence>
<keyword evidence="2" id="KW-1003">Cell membrane</keyword>
<evidence type="ECO:0000256" key="5">
    <source>
        <dbReference type="ARBA" id="ARBA00023136"/>
    </source>
</evidence>
<keyword evidence="8" id="KW-1185">Reference proteome</keyword>
<dbReference type="Pfam" id="PF01040">
    <property type="entry name" value="UbiA"/>
    <property type="match status" value="1"/>
</dbReference>
<dbReference type="CDD" id="cd13965">
    <property type="entry name" value="PT_UbiA_3"/>
    <property type="match status" value="1"/>
</dbReference>
<dbReference type="AlphaFoldDB" id="A0A4U1HZC6"/>
<keyword evidence="3 6" id="KW-0812">Transmembrane</keyword>
<dbReference type="EMBL" id="SWJE01000011">
    <property type="protein sequence ID" value="TKC86248.1"/>
    <property type="molecule type" value="Genomic_DNA"/>
</dbReference>
<keyword evidence="4 6" id="KW-1133">Transmembrane helix</keyword>
<reference evidence="7 8" key="1">
    <citation type="submission" date="2019-04" db="EMBL/GenBank/DDBJ databases">
        <title>Trinickia sp. 7GSK02, isolated from subtropical forest soil.</title>
        <authorList>
            <person name="Gao Z.-H."/>
            <person name="Qiu L.-H."/>
        </authorList>
    </citation>
    <scope>NUCLEOTIDE SEQUENCE [LARGE SCALE GENOMIC DNA]</scope>
    <source>
        <strain evidence="7 8">7GSK02</strain>
    </source>
</reference>
<dbReference type="PANTHER" id="PTHR42723:SF1">
    <property type="entry name" value="CHLOROPHYLL SYNTHASE, CHLOROPLASTIC"/>
    <property type="match status" value="1"/>
</dbReference>
<comment type="subcellular location">
    <subcellularLocation>
        <location evidence="1">Membrane</location>
        <topology evidence="1">Multi-pass membrane protein</topology>
    </subcellularLocation>
</comment>
<name>A0A4U1HZC6_9BURK</name>
<feature type="transmembrane region" description="Helical" evidence="6">
    <location>
        <begin position="227"/>
        <end position="248"/>
    </location>
</feature>
<dbReference type="Proteomes" id="UP000305539">
    <property type="component" value="Unassembled WGS sequence"/>
</dbReference>
<sequence length="307" mass="35277">MRTSNHRESIRATREQTLTDLLKQIRLELRIAYRFVRSDLWTTIYPGAAVSVSALLHASAINAAEVERLLVAIVQICLLFYGVALSEQWRAEEEDRLNKPWRPLAAGMVTLSQLRIRCFAIWLTILLLTYALGTIWWAVAVLTVSLLHAHLGLSRQWWAKSVLPPLALLSMMAAQWQAMAPMSFEIWRWGAWMLGMTVMTIAVQDLRDLDGDRAVGRRTFPMVFGESFARVLFAIAFVSLLLPEFLLMRVSRHTPPQVDVCFIVSVLLSLILAWRVINRHGRAEDHRTYRVWEYWFAAMFVSMGFCI</sequence>
<organism evidence="7 8">
    <name type="scientific">Trinickia terrae</name>
    <dbReference type="NCBI Taxonomy" id="2571161"/>
    <lineage>
        <taxon>Bacteria</taxon>
        <taxon>Pseudomonadati</taxon>
        <taxon>Pseudomonadota</taxon>
        <taxon>Betaproteobacteria</taxon>
        <taxon>Burkholderiales</taxon>
        <taxon>Burkholderiaceae</taxon>
        <taxon>Trinickia</taxon>
    </lineage>
</organism>
<evidence type="ECO:0000256" key="2">
    <source>
        <dbReference type="ARBA" id="ARBA00022475"/>
    </source>
</evidence>
<proteinExistence type="predicted"/>
<evidence type="ECO:0008006" key="9">
    <source>
        <dbReference type="Google" id="ProtNLM"/>
    </source>
</evidence>
<dbReference type="PANTHER" id="PTHR42723">
    <property type="entry name" value="CHLOROPHYLL SYNTHASE"/>
    <property type="match status" value="1"/>
</dbReference>